<keyword evidence="2" id="KW-0539">Nucleus</keyword>
<gene>
    <name evidence="5" type="ORF">PILCRDRAFT_156921</name>
</gene>
<feature type="region of interest" description="Disordered" evidence="4">
    <location>
        <begin position="279"/>
        <end position="336"/>
    </location>
</feature>
<dbReference type="GO" id="GO:0000445">
    <property type="term" value="C:THO complex part of transcription export complex"/>
    <property type="evidence" value="ECO:0007669"/>
    <property type="project" value="InterPro"/>
</dbReference>
<dbReference type="InterPro" id="IPR008501">
    <property type="entry name" value="THOC7/Mft1"/>
</dbReference>
<evidence type="ECO:0000313" key="6">
    <source>
        <dbReference type="Proteomes" id="UP000054166"/>
    </source>
</evidence>
<dbReference type="OrthoDB" id="205166at2759"/>
<evidence type="ECO:0000256" key="3">
    <source>
        <dbReference type="SAM" id="Coils"/>
    </source>
</evidence>
<dbReference type="EMBL" id="KN832972">
    <property type="protein sequence ID" value="KIM90951.1"/>
    <property type="molecule type" value="Genomic_DNA"/>
</dbReference>
<dbReference type="HOGENOM" id="CLU_769462_0_0_1"/>
<reference evidence="5 6" key="1">
    <citation type="submission" date="2014-04" db="EMBL/GenBank/DDBJ databases">
        <authorList>
            <consortium name="DOE Joint Genome Institute"/>
            <person name="Kuo A."/>
            <person name="Tarkka M."/>
            <person name="Buscot F."/>
            <person name="Kohler A."/>
            <person name="Nagy L.G."/>
            <person name="Floudas D."/>
            <person name="Copeland A."/>
            <person name="Barry K.W."/>
            <person name="Cichocki N."/>
            <person name="Veneault-Fourrey C."/>
            <person name="LaButti K."/>
            <person name="Lindquist E.A."/>
            <person name="Lipzen A."/>
            <person name="Lundell T."/>
            <person name="Morin E."/>
            <person name="Murat C."/>
            <person name="Sun H."/>
            <person name="Tunlid A."/>
            <person name="Henrissat B."/>
            <person name="Grigoriev I.V."/>
            <person name="Hibbett D.S."/>
            <person name="Martin F."/>
            <person name="Nordberg H.P."/>
            <person name="Cantor M.N."/>
            <person name="Hua S.X."/>
        </authorList>
    </citation>
    <scope>NUCLEOTIDE SEQUENCE [LARGE SCALE GENOMIC DNA]</scope>
    <source>
        <strain evidence="5 6">F 1598</strain>
    </source>
</reference>
<accession>A0A0C3GJY0</accession>
<evidence type="ECO:0000256" key="2">
    <source>
        <dbReference type="ARBA" id="ARBA00023242"/>
    </source>
</evidence>
<keyword evidence="6" id="KW-1185">Reference proteome</keyword>
<dbReference type="GO" id="GO:0006397">
    <property type="term" value="P:mRNA processing"/>
    <property type="evidence" value="ECO:0007669"/>
    <property type="project" value="InterPro"/>
</dbReference>
<dbReference type="FunCoup" id="A0A0C3GJY0">
    <property type="interactions" value="47"/>
</dbReference>
<protein>
    <submittedName>
        <fullName evidence="5">Uncharacterized protein</fullName>
    </submittedName>
</protein>
<name>A0A0C3GJY0_PILCF</name>
<dbReference type="AlphaFoldDB" id="A0A0C3GJY0"/>
<dbReference type="Proteomes" id="UP000054166">
    <property type="component" value="Unassembled WGS sequence"/>
</dbReference>
<dbReference type="InParanoid" id="A0A0C3GJY0"/>
<organism evidence="5 6">
    <name type="scientific">Piloderma croceum (strain F 1598)</name>
    <dbReference type="NCBI Taxonomy" id="765440"/>
    <lineage>
        <taxon>Eukaryota</taxon>
        <taxon>Fungi</taxon>
        <taxon>Dikarya</taxon>
        <taxon>Basidiomycota</taxon>
        <taxon>Agaricomycotina</taxon>
        <taxon>Agaricomycetes</taxon>
        <taxon>Agaricomycetidae</taxon>
        <taxon>Atheliales</taxon>
        <taxon>Atheliaceae</taxon>
        <taxon>Piloderma</taxon>
    </lineage>
</organism>
<comment type="subcellular location">
    <subcellularLocation>
        <location evidence="1">Nucleus</location>
    </subcellularLocation>
</comment>
<evidence type="ECO:0000256" key="4">
    <source>
        <dbReference type="SAM" id="MobiDB-lite"/>
    </source>
</evidence>
<evidence type="ECO:0000256" key="1">
    <source>
        <dbReference type="ARBA" id="ARBA00004123"/>
    </source>
</evidence>
<reference evidence="6" key="2">
    <citation type="submission" date="2015-01" db="EMBL/GenBank/DDBJ databases">
        <title>Evolutionary Origins and Diversification of the Mycorrhizal Mutualists.</title>
        <authorList>
            <consortium name="DOE Joint Genome Institute"/>
            <consortium name="Mycorrhizal Genomics Consortium"/>
            <person name="Kohler A."/>
            <person name="Kuo A."/>
            <person name="Nagy L.G."/>
            <person name="Floudas D."/>
            <person name="Copeland A."/>
            <person name="Barry K.W."/>
            <person name="Cichocki N."/>
            <person name="Veneault-Fourrey C."/>
            <person name="LaButti K."/>
            <person name="Lindquist E.A."/>
            <person name="Lipzen A."/>
            <person name="Lundell T."/>
            <person name="Morin E."/>
            <person name="Murat C."/>
            <person name="Riley R."/>
            <person name="Ohm R."/>
            <person name="Sun H."/>
            <person name="Tunlid A."/>
            <person name="Henrissat B."/>
            <person name="Grigoriev I.V."/>
            <person name="Hibbett D.S."/>
            <person name="Martin F."/>
        </authorList>
    </citation>
    <scope>NUCLEOTIDE SEQUENCE [LARGE SCALE GENOMIC DNA]</scope>
    <source>
        <strain evidence="6">F 1598</strain>
    </source>
</reference>
<feature type="region of interest" description="Disordered" evidence="4">
    <location>
        <begin position="209"/>
        <end position="267"/>
    </location>
</feature>
<proteinExistence type="predicted"/>
<dbReference type="Pfam" id="PF05615">
    <property type="entry name" value="THOC7"/>
    <property type="match status" value="1"/>
</dbReference>
<feature type="coiled-coil region" evidence="3">
    <location>
        <begin position="98"/>
        <end position="125"/>
    </location>
</feature>
<keyword evidence="3" id="KW-0175">Coiled coil</keyword>
<dbReference type="STRING" id="765440.A0A0C3GJY0"/>
<evidence type="ECO:0000313" key="5">
    <source>
        <dbReference type="EMBL" id="KIM90951.1"/>
    </source>
</evidence>
<sequence>MSTLTSQDASLNGSQSIPPLTVEEEDTIIHTRITNDERALRRVIKKFHNYTALAHAPVVPSINGSLSNHGAMVEDAREAFLVEVASFQLSLKKSTMICQAEARQVEEYERERTRIEDDHGKLRGQIEQLKTALEHAQVIRRRKIEYDAVTEKVNTLPSREELEQSISSLENDMVAIRSEHDTQNRRIQAQKLALDGVISDLSAVNLMGKDKETAGSRQVSPMPPAPEGDDITMDNGIGSPVGDSALGSEVLGESGEVEKEDGEDNEALLSASHSLNAAANPFVPRKSLSRGLEDDIEMGEVAEDPKVKGKKKARDEELEEGEASDSSSALSDPPDD</sequence>
<feature type="compositionally biased region" description="Low complexity" evidence="4">
    <location>
        <begin position="324"/>
        <end position="336"/>
    </location>
</feature>